<dbReference type="PANTHER" id="PTHR10161:SF14">
    <property type="entry name" value="TARTRATE-RESISTANT ACID PHOSPHATASE TYPE 5"/>
    <property type="match status" value="1"/>
</dbReference>
<accession>A0A7S4SFD4</accession>
<evidence type="ECO:0000256" key="3">
    <source>
        <dbReference type="ARBA" id="ARBA00022729"/>
    </source>
</evidence>
<comment type="catalytic activity">
    <reaction evidence="1 5">
        <text>a phosphate monoester + H2O = an alcohol + phosphate</text>
        <dbReference type="Rhea" id="RHEA:15017"/>
        <dbReference type="ChEBI" id="CHEBI:15377"/>
        <dbReference type="ChEBI" id="CHEBI:30879"/>
        <dbReference type="ChEBI" id="CHEBI:43474"/>
        <dbReference type="ChEBI" id="CHEBI:67140"/>
        <dbReference type="EC" id="3.1.3.2"/>
    </reaction>
</comment>
<dbReference type="InterPro" id="IPR024927">
    <property type="entry name" value="Acid_PPase"/>
</dbReference>
<evidence type="ECO:0000256" key="6">
    <source>
        <dbReference type="PIRSR" id="PIRSR000898-1"/>
    </source>
</evidence>
<feature type="chain" id="PRO_5030566721" description="acid phosphatase" evidence="7">
    <location>
        <begin position="18"/>
        <end position="337"/>
    </location>
</feature>
<feature type="binding site" evidence="6">
    <location>
        <position position="238"/>
    </location>
    <ligand>
        <name>Fe cation</name>
        <dbReference type="ChEBI" id="CHEBI:24875"/>
        <label>2</label>
    </ligand>
</feature>
<organism evidence="9">
    <name type="scientific">Alexandrium monilatum</name>
    <dbReference type="NCBI Taxonomy" id="311494"/>
    <lineage>
        <taxon>Eukaryota</taxon>
        <taxon>Sar</taxon>
        <taxon>Alveolata</taxon>
        <taxon>Dinophyceae</taxon>
        <taxon>Gonyaulacales</taxon>
        <taxon>Pyrocystaceae</taxon>
        <taxon>Alexandrium</taxon>
    </lineage>
</organism>
<keyword evidence="3 7" id="KW-0732">Signal</keyword>
<dbReference type="SUPFAM" id="SSF56300">
    <property type="entry name" value="Metallo-dependent phosphatases"/>
    <property type="match status" value="1"/>
</dbReference>
<sequence length="337" mass="36843">MALVVLRLALLLAPALAGNASLSFLLIGDWGGFSDFRPATRGESDCAVGMGRVAERLGASFVLGLGDNIYITGVHAWNKWRFNSTFESVFTADSLNVDWYMVAGNHDHLGNIQYQIDYSSQSKRWKFPAAFYTFQRTLPSGKVAEFVMFDSVTLAGMSYHDEATDTFVAAQGPANATAAESQWDWLEKQLAGSKADYLFLAAHYPVWSVCAHGSTSSLVSRLRPLMTKYEVTAHLAGHDHCLNHIEEDNNVFVLSGAGALAWYSASNMDHIGSARLKWHMAKDNKQHFTGGFAAITLTDEAASVLYYGNDGTQVFAADPKPPRSRSGRGREEAVIAV</sequence>
<feature type="signal peptide" evidence="7">
    <location>
        <begin position="1"/>
        <end position="17"/>
    </location>
</feature>
<keyword evidence="4 5" id="KW-0378">Hydrolase</keyword>
<feature type="binding site" evidence="6">
    <location>
        <position position="67"/>
    </location>
    <ligand>
        <name>Fe cation</name>
        <dbReference type="ChEBI" id="CHEBI:24875"/>
        <label>1</label>
    </ligand>
</feature>
<gene>
    <name evidence="9" type="ORF">AMON00008_LOCUS49411</name>
</gene>
<feature type="binding site" evidence="6">
    <location>
        <position position="70"/>
    </location>
    <ligand>
        <name>Fe cation</name>
        <dbReference type="ChEBI" id="CHEBI:24875"/>
        <label>1</label>
    </ligand>
</feature>
<dbReference type="GO" id="GO:0003993">
    <property type="term" value="F:acid phosphatase activity"/>
    <property type="evidence" value="ECO:0007669"/>
    <property type="project" value="UniProtKB-UniRule"/>
</dbReference>
<evidence type="ECO:0000256" key="5">
    <source>
        <dbReference type="PIRNR" id="PIRNR000898"/>
    </source>
</evidence>
<feature type="binding site" evidence="6">
    <location>
        <position position="105"/>
    </location>
    <ligand>
        <name>Fe cation</name>
        <dbReference type="ChEBI" id="CHEBI:24875"/>
        <label>2</label>
    </ligand>
</feature>
<keyword evidence="6" id="KW-0479">Metal-binding</keyword>
<dbReference type="GO" id="GO:0046872">
    <property type="term" value="F:metal ion binding"/>
    <property type="evidence" value="ECO:0007669"/>
    <property type="project" value="UniProtKB-KW"/>
</dbReference>
<dbReference type="EMBL" id="HBNR01069723">
    <property type="protein sequence ID" value="CAE4643903.1"/>
    <property type="molecule type" value="Transcribed_RNA"/>
</dbReference>
<name>A0A7S4SFD4_9DINO</name>
<protein>
    <recommendedName>
        <fullName evidence="2 5">acid phosphatase</fullName>
        <ecNumber evidence="2 5">3.1.3.2</ecNumber>
    </recommendedName>
</protein>
<dbReference type="PIRSF" id="PIRSF000898">
    <property type="entry name" value="Acid_Ptase_5"/>
    <property type="match status" value="1"/>
</dbReference>
<evidence type="ECO:0000313" key="9">
    <source>
        <dbReference type="EMBL" id="CAE4643903.1"/>
    </source>
</evidence>
<keyword evidence="5 6" id="KW-0408">Iron</keyword>
<dbReference type="Pfam" id="PF00149">
    <property type="entry name" value="Metallophos"/>
    <property type="match status" value="1"/>
</dbReference>
<proteinExistence type="predicted"/>
<comment type="cofactor">
    <cofactor evidence="6">
        <name>Fe cation</name>
        <dbReference type="ChEBI" id="CHEBI:24875"/>
    </cofactor>
    <text evidence="6">Binds 2 iron ions per subunit.</text>
</comment>
<evidence type="ECO:0000259" key="8">
    <source>
        <dbReference type="Pfam" id="PF00149"/>
    </source>
</evidence>
<evidence type="ECO:0000256" key="4">
    <source>
        <dbReference type="ARBA" id="ARBA00022801"/>
    </source>
</evidence>
<dbReference type="InterPro" id="IPR029052">
    <property type="entry name" value="Metallo-depent_PP-like"/>
</dbReference>
<dbReference type="PANTHER" id="PTHR10161">
    <property type="entry name" value="TARTRATE-RESISTANT ACID PHOSPHATASE TYPE 5"/>
    <property type="match status" value="1"/>
</dbReference>
<feature type="binding site" evidence="6">
    <location>
        <position position="29"/>
    </location>
    <ligand>
        <name>Fe cation</name>
        <dbReference type="ChEBI" id="CHEBI:24875"/>
        <label>1</label>
    </ligand>
</feature>
<evidence type="ECO:0000256" key="1">
    <source>
        <dbReference type="ARBA" id="ARBA00000032"/>
    </source>
</evidence>
<feature type="binding site" evidence="6">
    <location>
        <position position="240"/>
    </location>
    <ligand>
        <name>Fe cation</name>
        <dbReference type="ChEBI" id="CHEBI:24875"/>
        <label>1</label>
    </ligand>
</feature>
<dbReference type="InterPro" id="IPR051558">
    <property type="entry name" value="Metallophosphoesterase_PAP"/>
</dbReference>
<reference evidence="9" key="1">
    <citation type="submission" date="2021-01" db="EMBL/GenBank/DDBJ databases">
        <authorList>
            <person name="Corre E."/>
            <person name="Pelletier E."/>
            <person name="Niang G."/>
            <person name="Scheremetjew M."/>
            <person name="Finn R."/>
            <person name="Kale V."/>
            <person name="Holt S."/>
            <person name="Cochrane G."/>
            <person name="Meng A."/>
            <person name="Brown T."/>
            <person name="Cohen L."/>
        </authorList>
    </citation>
    <scope>NUCLEOTIDE SEQUENCE</scope>
    <source>
        <strain evidence="9">CCMP3105</strain>
    </source>
</reference>
<dbReference type="Gene3D" id="3.60.21.10">
    <property type="match status" value="1"/>
</dbReference>
<dbReference type="CDD" id="cd07378">
    <property type="entry name" value="MPP_ACP5"/>
    <property type="match status" value="1"/>
</dbReference>
<feature type="binding site" evidence="6">
    <location>
        <position position="67"/>
    </location>
    <ligand>
        <name>Fe cation</name>
        <dbReference type="ChEBI" id="CHEBI:24875"/>
        <label>2</label>
    </ligand>
</feature>
<feature type="binding site" evidence="6">
    <location>
        <position position="203"/>
    </location>
    <ligand>
        <name>Fe cation</name>
        <dbReference type="ChEBI" id="CHEBI:24875"/>
        <label>2</label>
    </ligand>
</feature>
<feature type="domain" description="Calcineurin-like phosphoesterase" evidence="8">
    <location>
        <begin position="23"/>
        <end position="241"/>
    </location>
</feature>
<evidence type="ECO:0000256" key="7">
    <source>
        <dbReference type="SAM" id="SignalP"/>
    </source>
</evidence>
<evidence type="ECO:0000256" key="2">
    <source>
        <dbReference type="ARBA" id="ARBA00012646"/>
    </source>
</evidence>
<dbReference type="InterPro" id="IPR004843">
    <property type="entry name" value="Calcineurin-like_PHP"/>
</dbReference>
<dbReference type="AlphaFoldDB" id="A0A7S4SFD4"/>
<dbReference type="EC" id="3.1.3.2" evidence="2 5"/>